<accession>A0A3G9GWE8</accession>
<name>A0A3G9GWE8_9FIRM</name>
<proteinExistence type="predicted"/>
<dbReference type="RefSeq" id="WP_113077629.1">
    <property type="nucleotide sequence ID" value="NZ_AP019004.1"/>
</dbReference>
<evidence type="ECO:0000313" key="3">
    <source>
        <dbReference type="Proteomes" id="UP000443070"/>
    </source>
</evidence>
<comment type="caution">
    <text evidence="1">The sequence shown here is derived from an EMBL/GenBank/DDBJ whole genome shotgun (WGS) entry which is preliminary data.</text>
</comment>
<dbReference type="OrthoDB" id="1629499at2"/>
<evidence type="ECO:0000313" key="4">
    <source>
        <dbReference type="Proteomes" id="UP000484547"/>
    </source>
</evidence>
<sequence>MKIKKNLSDEEMFKGYVEKESFENAFDADEKIVSSKMKNKAAAAKELLLPAEAQEKLNQYLLEISMDWFKNGNGDVVWKIYKEQGQIIIKPAPAKKKDLR</sequence>
<reference evidence="3 4" key="1">
    <citation type="journal article" date="2019" name="Nat. Med.">
        <title>A library of human gut bacterial isolates paired with longitudinal multiomics data enables mechanistic microbiome research.</title>
        <authorList>
            <person name="Poyet M."/>
            <person name="Groussin M."/>
            <person name="Gibbons S.M."/>
            <person name="Avila-Pacheco J."/>
            <person name="Jiang X."/>
            <person name="Kearney S.M."/>
            <person name="Perrotta A.R."/>
            <person name="Berdy B."/>
            <person name="Zhao S."/>
            <person name="Lieberman T.D."/>
            <person name="Swanson P.K."/>
            <person name="Smith M."/>
            <person name="Roesemann S."/>
            <person name="Alexander J.E."/>
            <person name="Rich S.A."/>
            <person name="Livny J."/>
            <person name="Vlamakis H."/>
            <person name="Clish C."/>
            <person name="Bullock K."/>
            <person name="Deik A."/>
            <person name="Scott J."/>
            <person name="Pierce K.A."/>
            <person name="Xavier R.J."/>
            <person name="Alm E.J."/>
        </authorList>
    </citation>
    <scope>NUCLEOTIDE SEQUENCE [LARGE SCALE GENOMIC DNA]</scope>
    <source>
        <strain evidence="1 4">BIOML-A13</strain>
        <strain evidence="2 3">BIOML-A3</strain>
    </source>
</reference>
<dbReference type="AlphaFoldDB" id="A0A3G9GWE8"/>
<dbReference type="EMBL" id="WNBM01000004">
    <property type="protein sequence ID" value="MTT76144.1"/>
    <property type="molecule type" value="Genomic_DNA"/>
</dbReference>
<dbReference type="Proteomes" id="UP000443070">
    <property type="component" value="Unassembled WGS sequence"/>
</dbReference>
<organism evidence="1 4">
    <name type="scientific">Phascolarctobacterium faecium</name>
    <dbReference type="NCBI Taxonomy" id="33025"/>
    <lineage>
        <taxon>Bacteria</taxon>
        <taxon>Bacillati</taxon>
        <taxon>Bacillota</taxon>
        <taxon>Negativicutes</taxon>
        <taxon>Acidaminococcales</taxon>
        <taxon>Acidaminococcaceae</taxon>
        <taxon>Phascolarctobacterium</taxon>
    </lineage>
</organism>
<gene>
    <name evidence="1" type="ORF">GMD11_07695</name>
    <name evidence="2" type="ORF">GMD18_07350</name>
</gene>
<protein>
    <submittedName>
        <fullName evidence="1">Uncharacterized protein</fullName>
    </submittedName>
</protein>
<evidence type="ECO:0000313" key="2">
    <source>
        <dbReference type="EMBL" id="MTU04208.1"/>
    </source>
</evidence>
<dbReference type="EMBL" id="WNBW01000004">
    <property type="protein sequence ID" value="MTU04208.1"/>
    <property type="molecule type" value="Genomic_DNA"/>
</dbReference>
<dbReference type="GeneID" id="49406117"/>
<evidence type="ECO:0000313" key="1">
    <source>
        <dbReference type="EMBL" id="MTT76144.1"/>
    </source>
</evidence>
<dbReference type="Proteomes" id="UP000484547">
    <property type="component" value="Unassembled WGS sequence"/>
</dbReference>
<keyword evidence="3" id="KW-1185">Reference proteome</keyword>